<reference evidence="5 6" key="1">
    <citation type="submission" date="2016-03" db="EMBL/GenBank/DDBJ databases">
        <title>Draft Genome Assembly of Pseudomonas putida strain CBF10-2.</title>
        <authorList>
            <person name="Iyer R.S."/>
            <person name="Damania A."/>
        </authorList>
    </citation>
    <scope>NUCLEOTIDE SEQUENCE [LARGE SCALE GENOMIC DNA]</scope>
    <source>
        <strain evidence="5 6">CBF10-2</strain>
    </source>
</reference>
<dbReference type="Proteomes" id="UP000077752">
    <property type="component" value="Unassembled WGS sequence"/>
</dbReference>
<comment type="caution">
    <text evidence="5">The sequence shown here is derived from an EMBL/GenBank/DDBJ whole genome shotgun (WGS) entry which is preliminary data.</text>
</comment>
<keyword evidence="3" id="KW-0804">Transcription</keyword>
<dbReference type="InterPro" id="IPR036390">
    <property type="entry name" value="WH_DNA-bd_sf"/>
</dbReference>
<accession>A0A177SN28</accession>
<dbReference type="PANTHER" id="PTHR33164">
    <property type="entry name" value="TRANSCRIPTIONAL REGULATOR, MARR FAMILY"/>
    <property type="match status" value="1"/>
</dbReference>
<feature type="domain" description="HTH marR-type" evidence="4">
    <location>
        <begin position="1"/>
        <end position="140"/>
    </location>
</feature>
<dbReference type="SUPFAM" id="SSF46785">
    <property type="entry name" value="Winged helix' DNA-binding domain"/>
    <property type="match status" value="1"/>
</dbReference>
<dbReference type="GO" id="GO:0003700">
    <property type="term" value="F:DNA-binding transcription factor activity"/>
    <property type="evidence" value="ECO:0007669"/>
    <property type="project" value="InterPro"/>
</dbReference>
<evidence type="ECO:0000256" key="3">
    <source>
        <dbReference type="ARBA" id="ARBA00023163"/>
    </source>
</evidence>
<keyword evidence="2" id="KW-0238">DNA-binding</keyword>
<evidence type="ECO:0000256" key="1">
    <source>
        <dbReference type="ARBA" id="ARBA00023015"/>
    </source>
</evidence>
<dbReference type="RefSeq" id="WP_064303112.1">
    <property type="nucleotide sequence ID" value="NZ_LUCV01000020.1"/>
</dbReference>
<evidence type="ECO:0000313" key="5">
    <source>
        <dbReference type="EMBL" id="OAI92071.1"/>
    </source>
</evidence>
<evidence type="ECO:0000313" key="6">
    <source>
        <dbReference type="Proteomes" id="UP000077752"/>
    </source>
</evidence>
<organism evidence="5 6">
    <name type="scientific">Pseudomonas putida</name>
    <name type="common">Arthrobacter siderocapsulatus</name>
    <dbReference type="NCBI Taxonomy" id="303"/>
    <lineage>
        <taxon>Bacteria</taxon>
        <taxon>Pseudomonadati</taxon>
        <taxon>Pseudomonadota</taxon>
        <taxon>Gammaproteobacteria</taxon>
        <taxon>Pseudomonadales</taxon>
        <taxon>Pseudomonadaceae</taxon>
        <taxon>Pseudomonas</taxon>
    </lineage>
</organism>
<dbReference type="PANTHER" id="PTHR33164:SF64">
    <property type="entry name" value="TRANSCRIPTIONAL REGULATOR SLYA"/>
    <property type="match status" value="1"/>
</dbReference>
<dbReference type="Pfam" id="PF12802">
    <property type="entry name" value="MarR_2"/>
    <property type="match status" value="1"/>
</dbReference>
<evidence type="ECO:0000256" key="2">
    <source>
        <dbReference type="ARBA" id="ARBA00023125"/>
    </source>
</evidence>
<dbReference type="Gene3D" id="1.10.10.10">
    <property type="entry name" value="Winged helix-like DNA-binding domain superfamily/Winged helix DNA-binding domain"/>
    <property type="match status" value="1"/>
</dbReference>
<evidence type="ECO:0000259" key="4">
    <source>
        <dbReference type="PROSITE" id="PS50995"/>
    </source>
</evidence>
<dbReference type="GO" id="GO:0003677">
    <property type="term" value="F:DNA binding"/>
    <property type="evidence" value="ECO:0007669"/>
    <property type="project" value="UniProtKB-KW"/>
</dbReference>
<dbReference type="SMART" id="SM00347">
    <property type="entry name" value="HTH_MARR"/>
    <property type="match status" value="1"/>
</dbReference>
<gene>
    <name evidence="5" type="ORF">AYO28_19125</name>
</gene>
<dbReference type="PROSITE" id="PS50995">
    <property type="entry name" value="HTH_MARR_2"/>
    <property type="match status" value="1"/>
</dbReference>
<dbReference type="InterPro" id="IPR036388">
    <property type="entry name" value="WH-like_DNA-bd_sf"/>
</dbReference>
<dbReference type="EMBL" id="LUCV01000020">
    <property type="protein sequence ID" value="OAI92071.1"/>
    <property type="molecule type" value="Genomic_DNA"/>
</dbReference>
<keyword evidence="1" id="KW-0805">Transcription regulation</keyword>
<sequence length="150" mass="16293">MKLEALQMNTSSGMVMASRSWRRICQTTLARFGISEACAVPLLMILRLGDGVHQVAVAQAVGVESPSLVRLLDQLCSAGYVRRCEDPGDRRAKALSLTDEGRSLAEAIEGELVRLRRDVLKDVCAADLEATLRVVKAFEEAAQRSPGLPL</sequence>
<dbReference type="PRINTS" id="PR00598">
    <property type="entry name" value="HTHMARR"/>
</dbReference>
<proteinExistence type="predicted"/>
<dbReference type="GO" id="GO:0006950">
    <property type="term" value="P:response to stress"/>
    <property type="evidence" value="ECO:0007669"/>
    <property type="project" value="TreeGrafter"/>
</dbReference>
<dbReference type="AlphaFoldDB" id="A0A177SN28"/>
<dbReference type="InterPro" id="IPR000835">
    <property type="entry name" value="HTH_MarR-typ"/>
</dbReference>
<dbReference type="InterPro" id="IPR039422">
    <property type="entry name" value="MarR/SlyA-like"/>
</dbReference>
<protein>
    <submittedName>
        <fullName evidence="5">MarR family transcriptional regulator</fullName>
    </submittedName>
</protein>
<name>A0A177SN28_PSEPU</name>